<organism evidence="1">
    <name type="scientific">Telmatobacter sp. DSM 110680</name>
    <dbReference type="NCBI Taxonomy" id="3036704"/>
    <lineage>
        <taxon>Bacteria</taxon>
        <taxon>Pseudomonadati</taxon>
        <taxon>Acidobacteriota</taxon>
        <taxon>Terriglobia</taxon>
        <taxon>Terriglobales</taxon>
        <taxon>Acidobacteriaceae</taxon>
        <taxon>Telmatobacter</taxon>
    </lineage>
</organism>
<dbReference type="RefSeq" id="WP_348262480.1">
    <property type="nucleotide sequence ID" value="NZ_CP121196.1"/>
</dbReference>
<reference evidence="1" key="1">
    <citation type="submission" date="2023-03" db="EMBL/GenBank/DDBJ databases">
        <title>Edaphobacter sp.</title>
        <authorList>
            <person name="Huber K.J."/>
            <person name="Papendorf J."/>
            <person name="Pilke C."/>
            <person name="Bunk B."/>
            <person name="Sproeer C."/>
            <person name="Pester M."/>
        </authorList>
    </citation>
    <scope>NUCLEOTIDE SEQUENCE</scope>
    <source>
        <strain evidence="1">DSM 110680</strain>
    </source>
</reference>
<evidence type="ECO:0008006" key="2">
    <source>
        <dbReference type="Google" id="ProtNLM"/>
    </source>
</evidence>
<sequence length="211" mass="22273">MRKIPLRLILLLSVLGGFGIPQVVSAQTDVALSLYGAFNGTTNGNGTVQSPSNSAGAMVELRHISNPLVGYEATYSFSGDNQRYTSTVATGTCAIGVTPPCPSTASVAAHAHEVSGDWVASAHIANFRPFALAGVGLLFNQPTGGQSSTNSATKPVFLYGAGLDWGVLPHLGLRFQYRGNLYKAPNLSRLFTSTNAFTHTSEPMIGAYFRF</sequence>
<dbReference type="InterPro" id="IPR011250">
    <property type="entry name" value="OMP/PagP_B-barrel"/>
</dbReference>
<evidence type="ECO:0000313" key="1">
    <source>
        <dbReference type="EMBL" id="XBH17249.1"/>
    </source>
</evidence>
<name>A0AAU7DHS0_9BACT</name>
<proteinExistence type="predicted"/>
<dbReference type="Gene3D" id="2.40.160.20">
    <property type="match status" value="1"/>
</dbReference>
<protein>
    <recommendedName>
        <fullName evidence="2">Outer membrane protein beta-barrel domain-containing protein</fullName>
    </recommendedName>
</protein>
<dbReference type="SUPFAM" id="SSF56925">
    <property type="entry name" value="OMPA-like"/>
    <property type="match status" value="1"/>
</dbReference>
<gene>
    <name evidence="1" type="ORF">P8935_22110</name>
</gene>
<dbReference type="AlphaFoldDB" id="A0AAU7DHS0"/>
<accession>A0AAU7DHS0</accession>
<dbReference type="EMBL" id="CP121196">
    <property type="protein sequence ID" value="XBH17249.1"/>
    <property type="molecule type" value="Genomic_DNA"/>
</dbReference>